<feature type="binding site" description="axial binding residue" evidence="7">
    <location>
        <position position="339"/>
    </location>
    <ligand>
        <name>heme</name>
        <dbReference type="ChEBI" id="CHEBI:30413"/>
    </ligand>
    <ligandPart>
        <name>Fe</name>
        <dbReference type="ChEBI" id="CHEBI:18248"/>
    </ligandPart>
</feature>
<protein>
    <recommendedName>
        <fullName evidence="12">Cytochrome P450</fullName>
    </recommendedName>
</protein>
<dbReference type="Pfam" id="PF00067">
    <property type="entry name" value="p450"/>
    <property type="match status" value="2"/>
</dbReference>
<evidence type="ECO:0000313" key="11">
    <source>
        <dbReference type="Proteomes" id="UP000297299"/>
    </source>
</evidence>
<dbReference type="GO" id="GO:0016705">
    <property type="term" value="F:oxidoreductase activity, acting on paired donors, with incorporation or reduction of molecular oxygen"/>
    <property type="evidence" value="ECO:0007669"/>
    <property type="project" value="InterPro"/>
</dbReference>
<organism evidence="10 11">
    <name type="scientific">Botryotinia calthae</name>
    <dbReference type="NCBI Taxonomy" id="38488"/>
    <lineage>
        <taxon>Eukaryota</taxon>
        <taxon>Fungi</taxon>
        <taxon>Dikarya</taxon>
        <taxon>Ascomycota</taxon>
        <taxon>Pezizomycotina</taxon>
        <taxon>Leotiomycetes</taxon>
        <taxon>Helotiales</taxon>
        <taxon>Sclerotiniaceae</taxon>
        <taxon>Botryotinia</taxon>
    </lineage>
</organism>
<dbReference type="PANTHER" id="PTHR24305:SF210">
    <property type="entry name" value="CYTOCHROME P450 MONOOXYGENASE ASQL-RELATED"/>
    <property type="match status" value="1"/>
</dbReference>
<keyword evidence="9" id="KW-1133">Transmembrane helix</keyword>
<reference evidence="10 11" key="1">
    <citation type="submission" date="2017-11" db="EMBL/GenBank/DDBJ databases">
        <title>Comparative genomics of Botrytis spp.</title>
        <authorList>
            <person name="Valero-Jimenez C.A."/>
            <person name="Tapia P."/>
            <person name="Veloso J."/>
            <person name="Silva-Moreno E."/>
            <person name="Staats M."/>
            <person name="Valdes J.H."/>
            <person name="Van Kan J.A.L."/>
        </authorList>
    </citation>
    <scope>NUCLEOTIDE SEQUENCE [LARGE SCALE GENOMIC DNA]</scope>
    <source>
        <strain evidence="10 11">MUCL2830</strain>
    </source>
</reference>
<sequence>MELQMLYTGILLLILPLLYHAIYILYLHPLSRIPGPKTWILSRIPYALALRSGYFAIRIRELHRIYGPIVRIAQDEVSFTNKEAWYTIYSPQKGHAFPKSPVWYRQRPNGAYGIMGAPNSEHSRFRRAFAPAFTERVVKEQEPLICRHVDILMRQLRKETSEGGLINILKWFEYSTFDIIGDLCFGDSFRCLESDENRIQISILQSAMKAFAQAVVPRVLGLESLWNFITPLTNNRKRTTYHKSLNDWTRRRFNEGGSMAKDDLLTYVHRRTENKGLSICGHFLPPGTHVSFSQLAAYTSADNFSSPEQFIPSRWLVNSKMDIHNSDAFHPFSIGPRNCIGKSFGLLEVKLIIARLLWEFKIEKEPQEWEWDEQRAYLLWEKRPLFVKMVPKTLSES</sequence>
<proteinExistence type="inferred from homology"/>
<dbReference type="SUPFAM" id="SSF48264">
    <property type="entry name" value="Cytochrome P450"/>
    <property type="match status" value="1"/>
</dbReference>
<keyword evidence="4 7" id="KW-0479">Metal-binding</keyword>
<keyword evidence="8" id="KW-0560">Oxidoreductase</keyword>
<dbReference type="GO" id="GO:0004497">
    <property type="term" value="F:monooxygenase activity"/>
    <property type="evidence" value="ECO:0007669"/>
    <property type="project" value="UniProtKB-KW"/>
</dbReference>
<evidence type="ECO:0000256" key="2">
    <source>
        <dbReference type="ARBA" id="ARBA00010617"/>
    </source>
</evidence>
<evidence type="ECO:0000256" key="3">
    <source>
        <dbReference type="ARBA" id="ARBA00022617"/>
    </source>
</evidence>
<comment type="cofactor">
    <cofactor evidence="1 7">
        <name>heme</name>
        <dbReference type="ChEBI" id="CHEBI:30413"/>
    </cofactor>
</comment>
<keyword evidence="9" id="KW-0812">Transmembrane</keyword>
<gene>
    <name evidence="10" type="ORF">BOTCAL_0570g00020</name>
</gene>
<comment type="caution">
    <text evidence="10">The sequence shown here is derived from an EMBL/GenBank/DDBJ whole genome shotgun (WGS) entry which is preliminary data.</text>
</comment>
<evidence type="ECO:0000256" key="7">
    <source>
        <dbReference type="PIRSR" id="PIRSR602401-1"/>
    </source>
</evidence>
<dbReference type="STRING" id="38488.A0A4Y8CJK3"/>
<evidence type="ECO:0000256" key="1">
    <source>
        <dbReference type="ARBA" id="ARBA00001971"/>
    </source>
</evidence>
<evidence type="ECO:0000256" key="5">
    <source>
        <dbReference type="ARBA" id="ARBA00023004"/>
    </source>
</evidence>
<dbReference type="InterPro" id="IPR001128">
    <property type="entry name" value="Cyt_P450"/>
</dbReference>
<keyword evidence="5 7" id="KW-0408">Iron</keyword>
<dbReference type="PRINTS" id="PR00463">
    <property type="entry name" value="EP450I"/>
</dbReference>
<dbReference type="EMBL" id="PHWZ01000568">
    <property type="protein sequence ID" value="TEY35963.1"/>
    <property type="molecule type" value="Genomic_DNA"/>
</dbReference>
<dbReference type="InterPro" id="IPR017972">
    <property type="entry name" value="Cyt_P450_CS"/>
</dbReference>
<dbReference type="InterPro" id="IPR002401">
    <property type="entry name" value="Cyt_P450_E_grp-I"/>
</dbReference>
<dbReference type="AlphaFoldDB" id="A0A4Y8CJK3"/>
<dbReference type="GO" id="GO:0020037">
    <property type="term" value="F:heme binding"/>
    <property type="evidence" value="ECO:0007669"/>
    <property type="project" value="InterPro"/>
</dbReference>
<keyword evidence="11" id="KW-1185">Reference proteome</keyword>
<evidence type="ECO:0000313" key="10">
    <source>
        <dbReference type="EMBL" id="TEY35963.1"/>
    </source>
</evidence>
<keyword evidence="3 7" id="KW-0349">Heme</keyword>
<dbReference type="InterPro" id="IPR050121">
    <property type="entry name" value="Cytochrome_P450_monoxygenase"/>
</dbReference>
<keyword evidence="8" id="KW-0503">Monooxygenase</keyword>
<evidence type="ECO:0000256" key="6">
    <source>
        <dbReference type="ARBA" id="ARBA00023026"/>
    </source>
</evidence>
<evidence type="ECO:0000256" key="4">
    <source>
        <dbReference type="ARBA" id="ARBA00022723"/>
    </source>
</evidence>
<dbReference type="PANTHER" id="PTHR24305">
    <property type="entry name" value="CYTOCHROME P450"/>
    <property type="match status" value="1"/>
</dbReference>
<name>A0A4Y8CJK3_9HELO</name>
<feature type="transmembrane region" description="Helical" evidence="9">
    <location>
        <begin position="6"/>
        <end position="27"/>
    </location>
</feature>
<comment type="similarity">
    <text evidence="2 8">Belongs to the cytochrome P450 family.</text>
</comment>
<dbReference type="Proteomes" id="UP000297299">
    <property type="component" value="Unassembled WGS sequence"/>
</dbReference>
<evidence type="ECO:0008006" key="12">
    <source>
        <dbReference type="Google" id="ProtNLM"/>
    </source>
</evidence>
<dbReference type="Gene3D" id="1.10.630.10">
    <property type="entry name" value="Cytochrome P450"/>
    <property type="match status" value="2"/>
</dbReference>
<keyword evidence="6" id="KW-0843">Virulence</keyword>
<keyword evidence="9" id="KW-0472">Membrane</keyword>
<dbReference type="PROSITE" id="PS00086">
    <property type="entry name" value="CYTOCHROME_P450"/>
    <property type="match status" value="1"/>
</dbReference>
<evidence type="ECO:0000256" key="9">
    <source>
        <dbReference type="SAM" id="Phobius"/>
    </source>
</evidence>
<dbReference type="OrthoDB" id="1470350at2759"/>
<evidence type="ECO:0000256" key="8">
    <source>
        <dbReference type="RuleBase" id="RU000461"/>
    </source>
</evidence>
<dbReference type="InterPro" id="IPR036396">
    <property type="entry name" value="Cyt_P450_sf"/>
</dbReference>
<dbReference type="GO" id="GO:0005506">
    <property type="term" value="F:iron ion binding"/>
    <property type="evidence" value="ECO:0007669"/>
    <property type="project" value="InterPro"/>
</dbReference>
<accession>A0A4Y8CJK3</accession>